<sequence>RGRIPDTWKGAESIPVFRKRKKKKGDASCPVIALSVCWIISQKYLLGRYLTNCWVGRLAKRYSRPYRQNFCPRQVPLIRYLGFQYCTGSRSSSNV</sequence>
<accession>A0AAV7ND41</accession>
<comment type="caution">
    <text evidence="1">The sequence shown here is derived from an EMBL/GenBank/DDBJ whole genome shotgun (WGS) entry which is preliminary data.</text>
</comment>
<protein>
    <submittedName>
        <fullName evidence="1">Uncharacterized protein</fullName>
    </submittedName>
</protein>
<reference evidence="1" key="1">
    <citation type="journal article" date="2022" name="bioRxiv">
        <title>Sequencing and chromosome-scale assembly of the giantPleurodeles waltlgenome.</title>
        <authorList>
            <person name="Brown T."/>
            <person name="Elewa A."/>
            <person name="Iarovenko S."/>
            <person name="Subramanian E."/>
            <person name="Araus A.J."/>
            <person name="Petzold A."/>
            <person name="Susuki M."/>
            <person name="Suzuki K.-i.T."/>
            <person name="Hayashi T."/>
            <person name="Toyoda A."/>
            <person name="Oliveira C."/>
            <person name="Osipova E."/>
            <person name="Leigh N.D."/>
            <person name="Simon A."/>
            <person name="Yun M.H."/>
        </authorList>
    </citation>
    <scope>NUCLEOTIDE SEQUENCE</scope>
    <source>
        <strain evidence="1">20211129_DDA</strain>
        <tissue evidence="1">Liver</tissue>
    </source>
</reference>
<keyword evidence="2" id="KW-1185">Reference proteome</keyword>
<evidence type="ECO:0000313" key="1">
    <source>
        <dbReference type="EMBL" id="KAJ1110690.1"/>
    </source>
</evidence>
<evidence type="ECO:0000313" key="2">
    <source>
        <dbReference type="Proteomes" id="UP001066276"/>
    </source>
</evidence>
<gene>
    <name evidence="1" type="ORF">NDU88_008038</name>
</gene>
<dbReference type="EMBL" id="JANPWB010000013">
    <property type="protein sequence ID" value="KAJ1110690.1"/>
    <property type="molecule type" value="Genomic_DNA"/>
</dbReference>
<organism evidence="1 2">
    <name type="scientific">Pleurodeles waltl</name>
    <name type="common">Iberian ribbed newt</name>
    <dbReference type="NCBI Taxonomy" id="8319"/>
    <lineage>
        <taxon>Eukaryota</taxon>
        <taxon>Metazoa</taxon>
        <taxon>Chordata</taxon>
        <taxon>Craniata</taxon>
        <taxon>Vertebrata</taxon>
        <taxon>Euteleostomi</taxon>
        <taxon>Amphibia</taxon>
        <taxon>Batrachia</taxon>
        <taxon>Caudata</taxon>
        <taxon>Salamandroidea</taxon>
        <taxon>Salamandridae</taxon>
        <taxon>Pleurodelinae</taxon>
        <taxon>Pleurodeles</taxon>
    </lineage>
</organism>
<dbReference type="AlphaFoldDB" id="A0AAV7ND41"/>
<name>A0AAV7ND41_PLEWA</name>
<feature type="non-terminal residue" evidence="1">
    <location>
        <position position="1"/>
    </location>
</feature>
<proteinExistence type="predicted"/>
<dbReference type="Proteomes" id="UP001066276">
    <property type="component" value="Chromosome 9"/>
</dbReference>
<feature type="non-terminal residue" evidence="1">
    <location>
        <position position="95"/>
    </location>
</feature>